<feature type="compositionally biased region" description="Polar residues" evidence="1">
    <location>
        <begin position="91"/>
        <end position="110"/>
    </location>
</feature>
<proteinExistence type="predicted"/>
<feature type="region of interest" description="Disordered" evidence="1">
    <location>
        <begin position="1"/>
        <end position="31"/>
    </location>
</feature>
<evidence type="ECO:0000313" key="3">
    <source>
        <dbReference type="EMBL" id="PPQ82657.1"/>
    </source>
</evidence>
<protein>
    <recommendedName>
        <fullName evidence="2">Ribonuclease H1 N-terminal domain-containing protein</fullName>
    </recommendedName>
</protein>
<dbReference type="InterPro" id="IPR011320">
    <property type="entry name" value="RNase_H1_N"/>
</dbReference>
<dbReference type="EMBL" id="NHTK01005131">
    <property type="protein sequence ID" value="PPQ82657.1"/>
    <property type="molecule type" value="Genomic_DNA"/>
</dbReference>
<feature type="compositionally biased region" description="Basic and acidic residues" evidence="1">
    <location>
        <begin position="152"/>
        <end position="166"/>
    </location>
</feature>
<feature type="domain" description="Ribonuclease H1 N-terminal" evidence="2">
    <location>
        <begin position="198"/>
        <end position="239"/>
    </location>
</feature>
<dbReference type="Gene3D" id="3.40.970.10">
    <property type="entry name" value="Ribonuclease H1, N-terminal domain"/>
    <property type="match status" value="1"/>
</dbReference>
<feature type="compositionally biased region" description="Polar residues" evidence="1">
    <location>
        <begin position="122"/>
        <end position="134"/>
    </location>
</feature>
<dbReference type="InParanoid" id="A0A409WVY2"/>
<comment type="caution">
    <text evidence="3">The sequence shown here is derived from an EMBL/GenBank/DDBJ whole genome shotgun (WGS) entry which is preliminary data.</text>
</comment>
<name>A0A409WVY2_9AGAR</name>
<dbReference type="Pfam" id="PF01693">
    <property type="entry name" value="Cauli_VI"/>
    <property type="match status" value="1"/>
</dbReference>
<dbReference type="Proteomes" id="UP000284842">
    <property type="component" value="Unassembled WGS sequence"/>
</dbReference>
<evidence type="ECO:0000256" key="1">
    <source>
        <dbReference type="SAM" id="MobiDB-lite"/>
    </source>
</evidence>
<evidence type="ECO:0000259" key="2">
    <source>
        <dbReference type="Pfam" id="PF01693"/>
    </source>
</evidence>
<dbReference type="AlphaFoldDB" id="A0A409WVY2"/>
<dbReference type="InterPro" id="IPR037056">
    <property type="entry name" value="RNase_H1_N_sf"/>
</dbReference>
<dbReference type="OrthoDB" id="3270804at2759"/>
<reference evidence="3 4" key="1">
    <citation type="journal article" date="2018" name="Evol. Lett.">
        <title>Horizontal gene cluster transfer increased hallucinogenic mushroom diversity.</title>
        <authorList>
            <person name="Reynolds H.T."/>
            <person name="Vijayakumar V."/>
            <person name="Gluck-Thaler E."/>
            <person name="Korotkin H.B."/>
            <person name="Matheny P.B."/>
            <person name="Slot J.C."/>
        </authorList>
    </citation>
    <scope>NUCLEOTIDE SEQUENCE [LARGE SCALE GENOMIC DNA]</scope>
    <source>
        <strain evidence="3 4">2629</strain>
    </source>
</reference>
<gene>
    <name evidence="3" type="ORF">CVT24_004205</name>
</gene>
<feature type="region of interest" description="Disordered" evidence="1">
    <location>
        <begin position="83"/>
        <end position="181"/>
    </location>
</feature>
<dbReference type="InterPro" id="IPR009027">
    <property type="entry name" value="Ribosomal_bL9/RNase_H1_N"/>
</dbReference>
<keyword evidence="4" id="KW-1185">Reference proteome</keyword>
<organism evidence="3 4">
    <name type="scientific">Panaeolus cyanescens</name>
    <dbReference type="NCBI Taxonomy" id="181874"/>
    <lineage>
        <taxon>Eukaryota</taxon>
        <taxon>Fungi</taxon>
        <taxon>Dikarya</taxon>
        <taxon>Basidiomycota</taxon>
        <taxon>Agaricomycotina</taxon>
        <taxon>Agaricomycetes</taxon>
        <taxon>Agaricomycetidae</taxon>
        <taxon>Agaricales</taxon>
        <taxon>Agaricineae</taxon>
        <taxon>Galeropsidaceae</taxon>
        <taxon>Panaeolus</taxon>
    </lineage>
</organism>
<feature type="compositionally biased region" description="Polar residues" evidence="1">
    <location>
        <begin position="171"/>
        <end position="181"/>
    </location>
</feature>
<accession>A0A409WVY2</accession>
<dbReference type="STRING" id="181874.A0A409WVY2"/>
<dbReference type="SUPFAM" id="SSF55658">
    <property type="entry name" value="L9 N-domain-like"/>
    <property type="match status" value="1"/>
</dbReference>
<evidence type="ECO:0000313" key="4">
    <source>
        <dbReference type="Proteomes" id="UP000284842"/>
    </source>
</evidence>
<sequence length="271" mass="30391">MHRNTRIPPSSPPENNHHPPTSMPTHDASILPPFRSSGDFYNEARVMRENVACVLRFLDRLIFYGVPDVISTHDSFDRRHLDQASAAHTADSAQIPAQTRPNSEVHQTGRVSRPHTHVSIPHTHSQTRPSAHTQTRTETRSQTHHTQTMMDIKQDPEDRTSIDQGHHRPIASTSRQPNQIQPSSINIGVMQSTGRADYYAVIVGRKIGVFTDWDEVSALVYGISGGTQYKHCTYADAWATYQDALMKGIARVARNKCDTKEQWGAIEDAAQ</sequence>